<keyword evidence="2" id="KW-0812">Transmembrane</keyword>
<dbReference type="PANTHER" id="PTHR34700">
    <property type="entry name" value="POTASSIUM BINDING PROTEIN KBP"/>
    <property type="match status" value="1"/>
</dbReference>
<dbReference type="PANTHER" id="PTHR34700:SF4">
    <property type="entry name" value="PHAGE-LIKE ELEMENT PBSX PROTEIN XKDP"/>
    <property type="match status" value="1"/>
</dbReference>
<accession>A0A2N8PFS7</accession>
<dbReference type="Gene3D" id="3.10.350.10">
    <property type="entry name" value="LysM domain"/>
    <property type="match status" value="1"/>
</dbReference>
<keyword evidence="2" id="KW-0472">Membrane</keyword>
<feature type="compositionally biased region" description="Low complexity" evidence="1">
    <location>
        <begin position="509"/>
        <end position="531"/>
    </location>
</feature>
<evidence type="ECO:0000313" key="3">
    <source>
        <dbReference type="EMBL" id="PNE39878.1"/>
    </source>
</evidence>
<dbReference type="InterPro" id="IPR052196">
    <property type="entry name" value="Bact_Kbp"/>
</dbReference>
<reference evidence="4" key="1">
    <citation type="submission" date="2015-09" db="EMBL/GenBank/DDBJ databases">
        <authorList>
            <person name="Graham D.E."/>
            <person name="Mahan K.M."/>
            <person name="Klingeman D.M."/>
            <person name="Fida T."/>
            <person name="Giannone R.J."/>
            <person name="Hettich R.L."/>
            <person name="Parry R.J."/>
            <person name="Spain J.C."/>
        </authorList>
    </citation>
    <scope>NUCLEOTIDE SEQUENCE [LARGE SCALE GENOMIC DNA]</scope>
    <source>
        <strain evidence="4">JCM 4701</strain>
    </source>
</reference>
<dbReference type="Proteomes" id="UP000236047">
    <property type="component" value="Unassembled WGS sequence"/>
</dbReference>
<dbReference type="RefSeq" id="WP_102922574.1">
    <property type="nucleotide sequence ID" value="NZ_LJSN01000002.1"/>
</dbReference>
<name>A0A2N8PFS7_STRNR</name>
<evidence type="ECO:0000313" key="4">
    <source>
        <dbReference type="Proteomes" id="UP000236047"/>
    </source>
</evidence>
<keyword evidence="2" id="KW-1133">Transmembrane helix</keyword>
<evidence type="ECO:0008006" key="5">
    <source>
        <dbReference type="Google" id="ProtNLM"/>
    </source>
</evidence>
<sequence>MAPTAGPLPSAGALLRALVATVTLLTLVAGVPYLLLALGHPPTELPTRLRLLTEQDNGTRLLVVLAFIGWAAWAAFTLSVMVELVTLTRRRSAPHIKGLGGLQSLAGTLIGGIVLLAPTEAAAASLATAAAVVTHPTTRETAKDTAAADTEKPTGPQHTIVSSHETLWDIAALNATTHPDLTCGNAPLKQGWELALPPDTTVHTELASATVANNHDEEKQQPTTYTVRTGASLSYIGYEQLGDANRWSDLYKAGKDQIHDPDLICLYPGQHLGFPQQEATPTPPQQHHKPAPDHAAGPHHAQSTPVPRPSTEHTAPAPAPAAAANPKPEKTEGPALLLLGPVSLETATDRIDSNRVALSTELAAYLNPDIDHHGIDNAPWPTSRVGKGMRTAVVSRQRMWLGQDTNGRHYLPPLQDTNGHCYRLNAVNCDWSRFQQHTRAGLNHTTEDGTLALRRALALVRGRPVSAVAPQRYSWAEPVMQEMREAIVDTALELSDRFREAGGPHRCTAAGAARRGRAPRPASSSCAAPAPSASPPHHRPERRRPLLPDYRDLHGHRLMHRLHKRSCSRWPFPCPQPAPMTCADTSTIKTYSCHVNQVIESSGAISCADTSSPGVWSCPCGWSCDCCAHQAVLAVRGLLLAPAARHVLVDGSEHQMAPGGLGGLPILYIGALRIGM</sequence>
<comment type="caution">
    <text evidence="3">The sequence shown here is derived from an EMBL/GenBank/DDBJ whole genome shotgun (WGS) entry which is preliminary data.</text>
</comment>
<keyword evidence="4" id="KW-1185">Reference proteome</keyword>
<dbReference type="AlphaFoldDB" id="A0A2N8PFS7"/>
<feature type="region of interest" description="Disordered" evidence="1">
    <location>
        <begin position="137"/>
        <end position="159"/>
    </location>
</feature>
<dbReference type="EMBL" id="LJSN01000002">
    <property type="protein sequence ID" value="PNE39878.1"/>
    <property type="molecule type" value="Genomic_DNA"/>
</dbReference>
<evidence type="ECO:0000256" key="1">
    <source>
        <dbReference type="SAM" id="MobiDB-lite"/>
    </source>
</evidence>
<feature type="region of interest" description="Disordered" evidence="1">
    <location>
        <begin position="503"/>
        <end position="547"/>
    </location>
</feature>
<protein>
    <recommendedName>
        <fullName evidence="5">LysM domain-containing protein</fullName>
    </recommendedName>
</protein>
<gene>
    <name evidence="3" type="ORF">AOB60_01785</name>
</gene>
<proteinExistence type="predicted"/>
<organism evidence="3 4">
    <name type="scientific">Streptomyces noursei</name>
    <name type="common">Streptomyces albulus</name>
    <dbReference type="NCBI Taxonomy" id="1971"/>
    <lineage>
        <taxon>Bacteria</taxon>
        <taxon>Bacillati</taxon>
        <taxon>Actinomycetota</taxon>
        <taxon>Actinomycetes</taxon>
        <taxon>Kitasatosporales</taxon>
        <taxon>Streptomycetaceae</taxon>
        <taxon>Streptomyces</taxon>
    </lineage>
</organism>
<evidence type="ECO:0000256" key="2">
    <source>
        <dbReference type="SAM" id="Phobius"/>
    </source>
</evidence>
<dbReference type="InterPro" id="IPR036779">
    <property type="entry name" value="LysM_dom_sf"/>
</dbReference>
<feature type="transmembrane region" description="Helical" evidence="2">
    <location>
        <begin position="61"/>
        <end position="87"/>
    </location>
</feature>
<feature type="region of interest" description="Disordered" evidence="1">
    <location>
        <begin position="272"/>
        <end position="334"/>
    </location>
</feature>